<organism evidence="1 2">
    <name type="scientific">Vitis vinifera</name>
    <name type="common">Grape</name>
    <dbReference type="NCBI Taxonomy" id="29760"/>
    <lineage>
        <taxon>Eukaryota</taxon>
        <taxon>Viridiplantae</taxon>
        <taxon>Streptophyta</taxon>
        <taxon>Embryophyta</taxon>
        <taxon>Tracheophyta</taxon>
        <taxon>Spermatophyta</taxon>
        <taxon>Magnoliopsida</taxon>
        <taxon>eudicotyledons</taxon>
        <taxon>Gunneridae</taxon>
        <taxon>Pentapetalae</taxon>
        <taxon>rosids</taxon>
        <taxon>Vitales</taxon>
        <taxon>Vitaceae</taxon>
        <taxon>Viteae</taxon>
        <taxon>Vitis</taxon>
    </lineage>
</organism>
<dbReference type="AlphaFoldDB" id="A0A438DJP5"/>
<name>A0A438DJP5_VITVI</name>
<evidence type="ECO:0000313" key="2">
    <source>
        <dbReference type="Proteomes" id="UP000288805"/>
    </source>
</evidence>
<reference evidence="1 2" key="1">
    <citation type="journal article" date="2018" name="PLoS Genet.">
        <title>Population sequencing reveals clonal diversity and ancestral inbreeding in the grapevine cultivar Chardonnay.</title>
        <authorList>
            <person name="Roach M.J."/>
            <person name="Johnson D.L."/>
            <person name="Bohlmann J."/>
            <person name="van Vuuren H.J."/>
            <person name="Jones S.J."/>
            <person name="Pretorius I.S."/>
            <person name="Schmidt S.A."/>
            <person name="Borneman A.R."/>
        </authorList>
    </citation>
    <scope>NUCLEOTIDE SEQUENCE [LARGE SCALE GENOMIC DNA]</scope>
    <source>
        <strain evidence="2">cv. Chardonnay</strain>
        <tissue evidence="1">Leaf</tissue>
    </source>
</reference>
<accession>A0A438DJP5</accession>
<sequence length="235" mass="26345">MQRRHGQGLCFNCNDKFTAAHRCQGPQNLLLEGCTKTNEIMCEEVVNENSIENQHADLIELEISLHALTGLSIPCTMGIKAQIGYHELEVLLESESTHNFLSAKMAEILQLSVILHGIPFALTLYSLPLTGLDLVLRVQWLEQLGSSFDKVARPKMHSDMQKALEAYTDIFKEPTQLPLVREVDHCIPLKDGIEPINVSPYSKCVFGQHELEYLGHIVTNQGVKVDQGKIEVMIN</sequence>
<comment type="caution">
    <text evidence="1">The sequence shown here is derived from an EMBL/GenBank/DDBJ whole genome shotgun (WGS) entry which is preliminary data.</text>
</comment>
<gene>
    <name evidence="1" type="ORF">CK203_106690</name>
</gene>
<protein>
    <submittedName>
        <fullName evidence="1">Uncharacterized protein</fullName>
    </submittedName>
</protein>
<dbReference type="InterPro" id="IPR043502">
    <property type="entry name" value="DNA/RNA_pol_sf"/>
</dbReference>
<proteinExistence type="predicted"/>
<evidence type="ECO:0000313" key="1">
    <source>
        <dbReference type="EMBL" id="RVW35702.1"/>
    </source>
</evidence>
<dbReference type="SUPFAM" id="SSF56672">
    <property type="entry name" value="DNA/RNA polymerases"/>
    <property type="match status" value="1"/>
</dbReference>
<dbReference type="EMBL" id="QGNW01001595">
    <property type="protein sequence ID" value="RVW35702.1"/>
    <property type="molecule type" value="Genomic_DNA"/>
</dbReference>
<dbReference type="Proteomes" id="UP000288805">
    <property type="component" value="Unassembled WGS sequence"/>
</dbReference>